<evidence type="ECO:0000313" key="2">
    <source>
        <dbReference type="Proteomes" id="UP000217507"/>
    </source>
</evidence>
<dbReference type="EMBL" id="AP018216">
    <property type="protein sequence ID" value="BAY69379.1"/>
    <property type="molecule type" value="Genomic_DNA"/>
</dbReference>
<accession>A0A1Z4KK78</accession>
<sequence>MLGDFNRLTRSVFIKRDLIIKELTYFKNQNDNALNMIQQPAITIRVNKFQQSNLVSVRLNPLVLVKDQEKLAASVICT</sequence>
<proteinExistence type="predicted"/>
<protein>
    <submittedName>
        <fullName evidence="1">Uncharacterized protein</fullName>
    </submittedName>
</protein>
<organism evidence="1 2">
    <name type="scientific">Trichormus variabilis NIES-23</name>
    <dbReference type="NCBI Taxonomy" id="1973479"/>
    <lineage>
        <taxon>Bacteria</taxon>
        <taxon>Bacillati</taxon>
        <taxon>Cyanobacteriota</taxon>
        <taxon>Cyanophyceae</taxon>
        <taxon>Nostocales</taxon>
        <taxon>Nostocaceae</taxon>
        <taxon>Trichormus</taxon>
    </lineage>
</organism>
<gene>
    <name evidence="1" type="ORF">NIES23_21730</name>
</gene>
<name>A0A1Z4KK78_ANAVA</name>
<dbReference type="Proteomes" id="UP000217507">
    <property type="component" value="Chromosome"/>
</dbReference>
<reference evidence="1 2" key="1">
    <citation type="submission" date="2017-06" db="EMBL/GenBank/DDBJ databases">
        <title>Genome sequencing of cyanobaciteial culture collection at National Institute for Environmental Studies (NIES).</title>
        <authorList>
            <person name="Hirose Y."/>
            <person name="Shimura Y."/>
            <person name="Fujisawa T."/>
            <person name="Nakamura Y."/>
            <person name="Kawachi M."/>
        </authorList>
    </citation>
    <scope>NUCLEOTIDE SEQUENCE [LARGE SCALE GENOMIC DNA]</scope>
    <source>
        <strain evidence="1 2">NIES-23</strain>
    </source>
</reference>
<evidence type="ECO:0000313" key="1">
    <source>
        <dbReference type="EMBL" id="BAY69379.1"/>
    </source>
</evidence>
<dbReference type="AlphaFoldDB" id="A0A1Z4KK78"/>